<keyword evidence="10" id="KW-1185">Reference proteome</keyword>
<dbReference type="EMBL" id="JASKHM010000006">
    <property type="protein sequence ID" value="MEQ4483146.1"/>
    <property type="molecule type" value="Genomic_DNA"/>
</dbReference>
<dbReference type="Proteomes" id="UP001493487">
    <property type="component" value="Unassembled WGS sequence"/>
</dbReference>
<protein>
    <submittedName>
        <fullName evidence="9">Sugar ABC transporter permease</fullName>
    </submittedName>
</protein>
<evidence type="ECO:0000256" key="5">
    <source>
        <dbReference type="ARBA" id="ARBA00022989"/>
    </source>
</evidence>
<evidence type="ECO:0000256" key="7">
    <source>
        <dbReference type="RuleBase" id="RU363032"/>
    </source>
</evidence>
<evidence type="ECO:0000256" key="4">
    <source>
        <dbReference type="ARBA" id="ARBA00022692"/>
    </source>
</evidence>
<evidence type="ECO:0000256" key="6">
    <source>
        <dbReference type="ARBA" id="ARBA00023136"/>
    </source>
</evidence>
<dbReference type="PROSITE" id="PS50928">
    <property type="entry name" value="ABC_TM1"/>
    <property type="match status" value="1"/>
</dbReference>
<reference evidence="9 10" key="1">
    <citation type="journal article" date="2023" name="Genome Announc.">
        <title>Pan-Genome Analyses of the Genus Cohnella and Proposal of the Novel Species Cohnella silvisoli sp. nov., Isolated from Forest Soil.</title>
        <authorList>
            <person name="Wang C."/>
            <person name="Mao L."/>
            <person name="Bao G."/>
            <person name="Zhu H."/>
        </authorList>
    </citation>
    <scope>NUCLEOTIDE SEQUENCE [LARGE SCALE GENOMIC DNA]</scope>
    <source>
        <strain evidence="9 10">NL03-T5-1</strain>
    </source>
</reference>
<comment type="caution">
    <text evidence="9">The sequence shown here is derived from an EMBL/GenBank/DDBJ whole genome shotgun (WGS) entry which is preliminary data.</text>
</comment>
<dbReference type="InterPro" id="IPR051393">
    <property type="entry name" value="ABC_transporter_permease"/>
</dbReference>
<keyword evidence="6 7" id="KW-0472">Membrane</keyword>
<dbReference type="PANTHER" id="PTHR30193:SF37">
    <property type="entry name" value="INNER MEMBRANE ABC TRANSPORTER PERMEASE PROTEIN YCJO"/>
    <property type="match status" value="1"/>
</dbReference>
<dbReference type="SUPFAM" id="SSF160964">
    <property type="entry name" value="MalF N-terminal region-like"/>
    <property type="match status" value="1"/>
</dbReference>
<keyword evidence="4 7" id="KW-0812">Transmembrane</keyword>
<keyword evidence="2 7" id="KW-0813">Transport</keyword>
<feature type="transmembrane region" description="Helical" evidence="7">
    <location>
        <begin position="113"/>
        <end position="135"/>
    </location>
</feature>
<evidence type="ECO:0000256" key="2">
    <source>
        <dbReference type="ARBA" id="ARBA00022448"/>
    </source>
</evidence>
<dbReference type="Pfam" id="PF00528">
    <property type="entry name" value="BPD_transp_1"/>
    <property type="match status" value="1"/>
</dbReference>
<comment type="subcellular location">
    <subcellularLocation>
        <location evidence="1 7">Cell membrane</location>
        <topology evidence="1 7">Multi-pass membrane protein</topology>
    </subcellularLocation>
</comment>
<dbReference type="InterPro" id="IPR035906">
    <property type="entry name" value="MetI-like_sf"/>
</dbReference>
<accession>A0ABV1KUA1</accession>
<organism evidence="9 10">
    <name type="scientific">Cohnella silvisoli</name>
    <dbReference type="NCBI Taxonomy" id="2873699"/>
    <lineage>
        <taxon>Bacteria</taxon>
        <taxon>Bacillati</taxon>
        <taxon>Bacillota</taxon>
        <taxon>Bacilli</taxon>
        <taxon>Bacillales</taxon>
        <taxon>Paenibacillaceae</taxon>
        <taxon>Cohnella</taxon>
    </lineage>
</organism>
<gene>
    <name evidence="9" type="ORF">QJS35_12135</name>
</gene>
<feature type="transmembrane region" description="Helical" evidence="7">
    <location>
        <begin position="271"/>
        <end position="291"/>
    </location>
</feature>
<dbReference type="RefSeq" id="WP_232184267.1">
    <property type="nucleotide sequence ID" value="NZ_JAIOAP010000002.1"/>
</dbReference>
<evidence type="ECO:0000256" key="1">
    <source>
        <dbReference type="ARBA" id="ARBA00004651"/>
    </source>
</evidence>
<dbReference type="CDD" id="cd06261">
    <property type="entry name" value="TM_PBP2"/>
    <property type="match status" value="1"/>
</dbReference>
<dbReference type="Gene3D" id="1.10.3720.10">
    <property type="entry name" value="MetI-like"/>
    <property type="match status" value="1"/>
</dbReference>
<feature type="transmembrane region" description="Helical" evidence="7">
    <location>
        <begin position="82"/>
        <end position="101"/>
    </location>
</feature>
<dbReference type="PANTHER" id="PTHR30193">
    <property type="entry name" value="ABC TRANSPORTER PERMEASE PROTEIN"/>
    <property type="match status" value="1"/>
</dbReference>
<keyword evidence="5 7" id="KW-1133">Transmembrane helix</keyword>
<feature type="domain" description="ABC transmembrane type-1" evidence="8">
    <location>
        <begin position="76"/>
        <end position="292"/>
    </location>
</feature>
<keyword evidence="3" id="KW-1003">Cell membrane</keyword>
<sequence length="302" mass="34482">MRTKTNKYLRQEMTAWFMSAPALIILLLFMIVPLLMSVYFSFTNRMLIMPPHLSTKFLGLENYRRILEQNDFFIALMNTLKFALVVVPVQTTLALLLALLINSKLRFIYFFRTVFFSPVVITMVVVSIIWSLLLAPGPEGFINSFLSHITFGAFEPKAWLFDKHSSLYAIMMFSIWQGVGFQMIIFLAGLQYISKDLYEASGLDGASKIQQFFYVTLPQLRNTSVFIMITTTIFAFKLFTQVLVLTNGGPQDSTLTLVYLLYSEGFTKMKIGYSSAIGVLFFLIVLLISIVQMKLTKVNREG</sequence>
<evidence type="ECO:0000256" key="3">
    <source>
        <dbReference type="ARBA" id="ARBA00022475"/>
    </source>
</evidence>
<feature type="transmembrane region" description="Helical" evidence="7">
    <location>
        <begin position="225"/>
        <end position="245"/>
    </location>
</feature>
<feature type="transmembrane region" description="Helical" evidence="7">
    <location>
        <begin position="20"/>
        <end position="42"/>
    </location>
</feature>
<feature type="transmembrane region" description="Helical" evidence="7">
    <location>
        <begin position="167"/>
        <end position="190"/>
    </location>
</feature>
<dbReference type="SUPFAM" id="SSF161098">
    <property type="entry name" value="MetI-like"/>
    <property type="match status" value="1"/>
</dbReference>
<name>A0ABV1KUA1_9BACL</name>
<evidence type="ECO:0000259" key="8">
    <source>
        <dbReference type="PROSITE" id="PS50928"/>
    </source>
</evidence>
<evidence type="ECO:0000313" key="10">
    <source>
        <dbReference type="Proteomes" id="UP001493487"/>
    </source>
</evidence>
<evidence type="ECO:0000313" key="9">
    <source>
        <dbReference type="EMBL" id="MEQ4483146.1"/>
    </source>
</evidence>
<proteinExistence type="inferred from homology"/>
<comment type="similarity">
    <text evidence="7">Belongs to the binding-protein-dependent transport system permease family.</text>
</comment>
<dbReference type="InterPro" id="IPR000515">
    <property type="entry name" value="MetI-like"/>
</dbReference>